<evidence type="ECO:0000256" key="5">
    <source>
        <dbReference type="ARBA" id="ARBA00041564"/>
    </source>
</evidence>
<evidence type="ECO:0000259" key="6">
    <source>
        <dbReference type="Pfam" id="PF00425"/>
    </source>
</evidence>
<evidence type="ECO:0000313" key="8">
    <source>
        <dbReference type="Proteomes" id="UP000594118"/>
    </source>
</evidence>
<dbReference type="Gene3D" id="3.60.120.10">
    <property type="entry name" value="Anthranilate synthase"/>
    <property type="match status" value="1"/>
</dbReference>
<dbReference type="KEGG" id="pshq:F3W81_06420"/>
<dbReference type="InterPro" id="IPR005801">
    <property type="entry name" value="ADC_synthase"/>
</dbReference>
<evidence type="ECO:0000256" key="1">
    <source>
        <dbReference type="ARBA" id="ARBA00000799"/>
    </source>
</evidence>
<comment type="similarity">
    <text evidence="2">Belongs to the isochorismate synthase family.</text>
</comment>
<proteinExistence type="inferred from homology"/>
<dbReference type="AlphaFoldDB" id="A0A7L9WJS6"/>
<dbReference type="EMBL" id="CP045201">
    <property type="protein sequence ID" value="QOL80479.1"/>
    <property type="molecule type" value="Genomic_DNA"/>
</dbReference>
<dbReference type="InterPro" id="IPR015890">
    <property type="entry name" value="Chorismate_C"/>
</dbReference>
<keyword evidence="8" id="KW-1185">Reference proteome</keyword>
<dbReference type="PANTHER" id="PTHR42839:SF2">
    <property type="entry name" value="ISOCHORISMATE SYNTHASE ENTC"/>
    <property type="match status" value="1"/>
</dbReference>
<dbReference type="EC" id="5.4.4.2" evidence="3"/>
<dbReference type="Pfam" id="PF00425">
    <property type="entry name" value="Chorismate_bind"/>
    <property type="match status" value="1"/>
</dbReference>
<dbReference type="SUPFAM" id="SSF56322">
    <property type="entry name" value="ADC synthase"/>
    <property type="match status" value="1"/>
</dbReference>
<dbReference type="RefSeq" id="WP_193082799.1">
    <property type="nucleotide sequence ID" value="NZ_CP045201.1"/>
</dbReference>
<reference evidence="7 8" key="1">
    <citation type="submission" date="2019-10" db="EMBL/GenBank/DDBJ databases">
        <title>Pseudopuniceibacterium sp. HQ09 islated from Antarctica.</title>
        <authorList>
            <person name="Liao L."/>
            <person name="Su S."/>
            <person name="Chen B."/>
            <person name="Yu Y."/>
        </authorList>
    </citation>
    <scope>NUCLEOTIDE SEQUENCE [LARGE SCALE GENOMIC DNA]</scope>
    <source>
        <strain evidence="7 8">HQ09</strain>
    </source>
</reference>
<evidence type="ECO:0000256" key="4">
    <source>
        <dbReference type="ARBA" id="ARBA00023235"/>
    </source>
</evidence>
<evidence type="ECO:0000256" key="2">
    <source>
        <dbReference type="ARBA" id="ARBA00005297"/>
    </source>
</evidence>
<protein>
    <recommendedName>
        <fullName evidence="3">isochorismate synthase</fullName>
        <ecNumber evidence="3">5.4.4.2</ecNumber>
    </recommendedName>
    <alternativeName>
        <fullName evidence="5">Isochorismate mutase</fullName>
    </alternativeName>
</protein>
<comment type="catalytic activity">
    <reaction evidence="1">
        <text>chorismate = isochorismate</text>
        <dbReference type="Rhea" id="RHEA:18985"/>
        <dbReference type="ChEBI" id="CHEBI:29748"/>
        <dbReference type="ChEBI" id="CHEBI:29780"/>
        <dbReference type="EC" id="5.4.4.2"/>
    </reaction>
</comment>
<dbReference type="GO" id="GO:0008909">
    <property type="term" value="F:isochorismate synthase activity"/>
    <property type="evidence" value="ECO:0007669"/>
    <property type="project" value="UniProtKB-EC"/>
</dbReference>
<dbReference type="NCBIfam" id="TIGR00543">
    <property type="entry name" value="isochor_syn"/>
    <property type="match status" value="1"/>
</dbReference>
<keyword evidence="4 7" id="KW-0413">Isomerase</keyword>
<organism evidence="7 8">
    <name type="scientific">Pseudooceanicola spongiae</name>
    <dbReference type="NCBI Taxonomy" id="2613965"/>
    <lineage>
        <taxon>Bacteria</taxon>
        <taxon>Pseudomonadati</taxon>
        <taxon>Pseudomonadota</taxon>
        <taxon>Alphaproteobacteria</taxon>
        <taxon>Rhodobacterales</taxon>
        <taxon>Paracoccaceae</taxon>
        <taxon>Pseudooceanicola</taxon>
    </lineage>
</organism>
<dbReference type="InterPro" id="IPR004561">
    <property type="entry name" value="IsoChor_synthase"/>
</dbReference>
<name>A0A7L9WJS6_9RHOB</name>
<dbReference type="PANTHER" id="PTHR42839">
    <property type="entry name" value="ISOCHORISMATE SYNTHASE ENTC"/>
    <property type="match status" value="1"/>
</dbReference>
<evidence type="ECO:0000256" key="3">
    <source>
        <dbReference type="ARBA" id="ARBA00012824"/>
    </source>
</evidence>
<dbReference type="Proteomes" id="UP000594118">
    <property type="component" value="Chromosome"/>
</dbReference>
<sequence>MNTLRHRAAPAAALQSAPFLFQGPTGAIGASGPLQPLPRGPIATLPDRIAKAMQHIPPSGIIGGALPFERDGDDCLWLAEQTHHTPLDPRLPPEATLTWSVTPEPSAEDYAASVAQALTLMERHASLPDPLRKIVLARTLALSADRAIPVASVLARLAQDASVTAFQVALPDTTDNAQPRTLIGASPELLLRKTGAEILSHPLAGSAKRRADPEQDRAAAQALAASAKDLREHAIVVEFILDILTPHCRTLTAPSGPEITSSDTMWHLGTPIKGTLKDPDTPSVLIASLLHPTPAVCGAPRDRAAQLIRQLEPVARDFYAGSVGWTDATGDGAWYVTIRCAEIQGHRARLYAGAGIVPGSVPALEAAETGAKFGALLRALGLAHDMAIPTETN</sequence>
<evidence type="ECO:0000313" key="7">
    <source>
        <dbReference type="EMBL" id="QOL80479.1"/>
    </source>
</evidence>
<dbReference type="GO" id="GO:0009697">
    <property type="term" value="P:salicylic acid biosynthetic process"/>
    <property type="evidence" value="ECO:0007669"/>
    <property type="project" value="TreeGrafter"/>
</dbReference>
<accession>A0A7L9WJS6</accession>
<gene>
    <name evidence="7" type="ORF">F3W81_06420</name>
</gene>
<feature type="domain" description="Chorismate-utilising enzyme C-terminal" evidence="6">
    <location>
        <begin position="107"/>
        <end position="372"/>
    </location>
</feature>